<keyword evidence="5" id="KW-0949">S-adenosyl-L-methionine</keyword>
<evidence type="ECO:0000313" key="8">
    <source>
        <dbReference type="EMBL" id="EFB34903.1"/>
    </source>
</evidence>
<evidence type="ECO:0000256" key="1">
    <source>
        <dbReference type="ARBA" id="ARBA00006594"/>
    </source>
</evidence>
<gene>
    <name evidence="8" type="ORF">PREVCOP_05622</name>
</gene>
<name>D1PEH4_9BACT</name>
<dbReference type="GO" id="GO:0008170">
    <property type="term" value="F:N-methyltransferase activity"/>
    <property type="evidence" value="ECO:0007669"/>
    <property type="project" value="InterPro"/>
</dbReference>
<keyword evidence="9" id="KW-1185">Reference proteome</keyword>
<dbReference type="InterPro" id="IPR002941">
    <property type="entry name" value="DNA_methylase_N4/N6"/>
</dbReference>
<evidence type="ECO:0000256" key="2">
    <source>
        <dbReference type="ARBA" id="ARBA00011900"/>
    </source>
</evidence>
<evidence type="ECO:0000256" key="5">
    <source>
        <dbReference type="ARBA" id="ARBA00022691"/>
    </source>
</evidence>
<dbReference type="Pfam" id="PF01555">
    <property type="entry name" value="N6_N4_Mtase"/>
    <property type="match status" value="1"/>
</dbReference>
<proteinExistence type="inferred from homology"/>
<dbReference type="InterPro" id="IPR002052">
    <property type="entry name" value="DNA_methylase_N6_adenine_CS"/>
</dbReference>
<dbReference type="REBASE" id="251406">
    <property type="entry name" value="M.PcoORF5622P"/>
</dbReference>
<evidence type="ECO:0000256" key="6">
    <source>
        <dbReference type="ARBA" id="ARBA00047942"/>
    </source>
</evidence>
<dbReference type="InterPro" id="IPR002295">
    <property type="entry name" value="N4/N6-MTase_EcoPI_Mod-like"/>
</dbReference>
<comment type="similarity">
    <text evidence="1">Belongs to the N(4)/N(6)-methyltransferase family.</text>
</comment>
<protein>
    <recommendedName>
        <fullName evidence="2">site-specific DNA-methyltransferase (adenine-specific)</fullName>
        <ecNumber evidence="2">2.1.1.72</ecNumber>
    </recommendedName>
</protein>
<dbReference type="Proteomes" id="UP000004477">
    <property type="component" value="Unassembled WGS sequence"/>
</dbReference>
<comment type="catalytic activity">
    <reaction evidence="6">
        <text>a 2'-deoxyadenosine in DNA + S-adenosyl-L-methionine = an N(6)-methyl-2'-deoxyadenosine in DNA + S-adenosyl-L-homocysteine + H(+)</text>
        <dbReference type="Rhea" id="RHEA:15197"/>
        <dbReference type="Rhea" id="RHEA-COMP:12418"/>
        <dbReference type="Rhea" id="RHEA-COMP:12419"/>
        <dbReference type="ChEBI" id="CHEBI:15378"/>
        <dbReference type="ChEBI" id="CHEBI:57856"/>
        <dbReference type="ChEBI" id="CHEBI:59789"/>
        <dbReference type="ChEBI" id="CHEBI:90615"/>
        <dbReference type="ChEBI" id="CHEBI:90616"/>
        <dbReference type="EC" id="2.1.1.72"/>
    </reaction>
</comment>
<comment type="caution">
    <text evidence="8">The sequence shown here is derived from an EMBL/GenBank/DDBJ whole genome shotgun (WGS) entry which is preliminary data.</text>
</comment>
<evidence type="ECO:0000256" key="3">
    <source>
        <dbReference type="ARBA" id="ARBA00022603"/>
    </source>
</evidence>
<dbReference type="Gene3D" id="3.40.50.150">
    <property type="entry name" value="Vaccinia Virus protein VP39"/>
    <property type="match status" value="1"/>
</dbReference>
<dbReference type="InterPro" id="IPR029063">
    <property type="entry name" value="SAM-dependent_MTases_sf"/>
</dbReference>
<dbReference type="HOGENOM" id="CLU_020164_1_2_10"/>
<keyword evidence="3" id="KW-0489">Methyltransferase</keyword>
<dbReference type="SUPFAM" id="SSF53335">
    <property type="entry name" value="S-adenosyl-L-methionine-dependent methyltransferases"/>
    <property type="match status" value="1"/>
</dbReference>
<dbReference type="STRING" id="537011.PREVCOP_05622"/>
<keyword evidence="4" id="KW-0808">Transferase</keyword>
<accession>D1PEH4</accession>
<dbReference type="PaxDb" id="537011-PREVCOP_05622"/>
<evidence type="ECO:0000313" key="9">
    <source>
        <dbReference type="Proteomes" id="UP000004477"/>
    </source>
</evidence>
<evidence type="ECO:0000259" key="7">
    <source>
        <dbReference type="Pfam" id="PF01555"/>
    </source>
</evidence>
<dbReference type="GO" id="GO:0032259">
    <property type="term" value="P:methylation"/>
    <property type="evidence" value="ECO:0007669"/>
    <property type="project" value="UniProtKB-KW"/>
</dbReference>
<dbReference type="PRINTS" id="PR00506">
    <property type="entry name" value="D21N6MTFRASE"/>
</dbReference>
<dbReference type="EMBL" id="ACBX02000023">
    <property type="protein sequence ID" value="EFB34903.1"/>
    <property type="molecule type" value="Genomic_DNA"/>
</dbReference>
<feature type="domain" description="DNA methylase N-4/N-6" evidence="7">
    <location>
        <begin position="112"/>
        <end position="428"/>
    </location>
</feature>
<reference evidence="8" key="1">
    <citation type="submission" date="2009-11" db="EMBL/GenBank/DDBJ databases">
        <authorList>
            <person name="Weinstock G."/>
            <person name="Sodergren E."/>
            <person name="Clifton S."/>
            <person name="Fulton L."/>
            <person name="Fulton B."/>
            <person name="Courtney L."/>
            <person name="Fronick C."/>
            <person name="Harrison M."/>
            <person name="Strong C."/>
            <person name="Farmer C."/>
            <person name="Delahaunty K."/>
            <person name="Markovic C."/>
            <person name="Hall O."/>
            <person name="Minx P."/>
            <person name="Tomlinson C."/>
            <person name="Mitreva M."/>
            <person name="Nelson J."/>
            <person name="Hou S."/>
            <person name="Wollam A."/>
            <person name="Pepin K.H."/>
            <person name="Johnson M."/>
            <person name="Bhonagiri V."/>
            <person name="Nash W.E."/>
            <person name="Warren W."/>
            <person name="Chinwalla A."/>
            <person name="Mardis E.R."/>
            <person name="Wilson R.K."/>
        </authorList>
    </citation>
    <scope>NUCLEOTIDE SEQUENCE [LARGE SCALE GENOMIC DNA]</scope>
    <source>
        <strain evidence="8">DSM 18205</strain>
    </source>
</reference>
<organism evidence="8 9">
    <name type="scientific">Segatella copri DSM 18205</name>
    <dbReference type="NCBI Taxonomy" id="537011"/>
    <lineage>
        <taxon>Bacteria</taxon>
        <taxon>Pseudomonadati</taxon>
        <taxon>Bacteroidota</taxon>
        <taxon>Bacteroidia</taxon>
        <taxon>Bacteroidales</taxon>
        <taxon>Prevotellaceae</taxon>
        <taxon>Segatella</taxon>
    </lineage>
</organism>
<dbReference type="GO" id="GO:0003677">
    <property type="term" value="F:DNA binding"/>
    <property type="evidence" value="ECO:0007669"/>
    <property type="project" value="InterPro"/>
</dbReference>
<dbReference type="AlphaFoldDB" id="D1PEH4"/>
<sequence length="663" mass="75967">MYLLIGVSIQNNVAIFMNKYELAKKINELEGLTNDEKSELFQLLRSKKKYGLVWEDKPEDIEQRMLDDQPVLVEVPERAILSDDAEAPNHILIEGDNLEALTALSYTHAGKIDVIYIDPPYNTGNKDFKYNDAYVDKEDAYYNSKWLSFMNKRLKIAKSLLKEDGVIFISIGDDEVSQLKILCDEIFSRQCLGFLPRIAKSGSKQGTYFRPTKDYILVYCKNTEMVKGFHTKEFQVKEYPLVDENGRNFRKAHSLFQASLDPLRGCKNQRYYIEAPDGTLILPPGHTMPLENEDAAHIAPATRADKVWRWSYQSYLAKKDRIMFSESKKSPLIDSYGNHTDWNVYEKKYEDEETDGDIDYNLPDDVIYDYLNSSATTYLNNMGIDFPFSKPWELIAYLIAITEKPSDITVLDFFAGSATTLDAIMKMNDGDGGHRKGILATNNENNICEEVAHPRIYKVINGYTTIKGHTQVPGLTRNNLRYYKTKFVPRDKSPKNLRNLMALSTDMLCIHNDTYIEKPFAGKNINNKIARYFESNDGTKRMLVIYRAEAIQALVELMKEEFKNAESKENGKLMVYVFSPNGYAYDDEFEDVADCVSLCAMPDAVLNAYRRVLPKKRQAQLLDDVAEETDSEARTVEESDLFQNQTYTMAASEIKDNREGGDE</sequence>
<dbReference type="PROSITE" id="PS00092">
    <property type="entry name" value="N6_MTASE"/>
    <property type="match status" value="1"/>
</dbReference>
<dbReference type="GO" id="GO:0009007">
    <property type="term" value="F:site-specific DNA-methyltransferase (adenine-specific) activity"/>
    <property type="evidence" value="ECO:0007669"/>
    <property type="project" value="UniProtKB-EC"/>
</dbReference>
<dbReference type="EC" id="2.1.1.72" evidence="2"/>
<evidence type="ECO:0000256" key="4">
    <source>
        <dbReference type="ARBA" id="ARBA00022679"/>
    </source>
</evidence>